<dbReference type="PANTHER" id="PTHR46148">
    <property type="entry name" value="CHROMO DOMAIN-CONTAINING PROTEIN"/>
    <property type="match status" value="1"/>
</dbReference>
<organism evidence="2 3">
    <name type="scientific">Prunus dulcis</name>
    <name type="common">Almond</name>
    <name type="synonym">Amygdalus dulcis</name>
    <dbReference type="NCBI Taxonomy" id="3755"/>
    <lineage>
        <taxon>Eukaryota</taxon>
        <taxon>Viridiplantae</taxon>
        <taxon>Streptophyta</taxon>
        <taxon>Embryophyta</taxon>
        <taxon>Tracheophyta</taxon>
        <taxon>Spermatophyta</taxon>
        <taxon>Magnoliopsida</taxon>
        <taxon>eudicotyledons</taxon>
        <taxon>Gunneridae</taxon>
        <taxon>Pentapetalae</taxon>
        <taxon>rosids</taxon>
        <taxon>fabids</taxon>
        <taxon>Rosales</taxon>
        <taxon>Rosaceae</taxon>
        <taxon>Amygdaloideae</taxon>
        <taxon>Amygdaleae</taxon>
        <taxon>Prunus</taxon>
    </lineage>
</organism>
<name>A0AAD4WHZ8_PRUDU</name>
<evidence type="ECO:0000313" key="3">
    <source>
        <dbReference type="Proteomes" id="UP001054821"/>
    </source>
</evidence>
<evidence type="ECO:0000313" key="2">
    <source>
        <dbReference type="EMBL" id="KAI5343865.1"/>
    </source>
</evidence>
<accession>A0AAD4WHZ8</accession>
<dbReference type="AlphaFoldDB" id="A0AAD4WHZ8"/>
<dbReference type="EMBL" id="JAJFAZ020000002">
    <property type="protein sequence ID" value="KAI5343865.1"/>
    <property type="molecule type" value="Genomic_DNA"/>
</dbReference>
<dbReference type="Pfam" id="PF24626">
    <property type="entry name" value="SH3_Tf2-1"/>
    <property type="match status" value="1"/>
</dbReference>
<proteinExistence type="predicted"/>
<evidence type="ECO:0000259" key="1">
    <source>
        <dbReference type="Pfam" id="PF24626"/>
    </source>
</evidence>
<reference evidence="2 3" key="1">
    <citation type="journal article" date="2022" name="G3 (Bethesda)">
        <title>Whole-genome sequence and methylome profiling of the almond [Prunus dulcis (Mill.) D.A. Webb] cultivar 'Nonpareil'.</title>
        <authorList>
            <person name="D'Amico-Willman K.M."/>
            <person name="Ouma W.Z."/>
            <person name="Meulia T."/>
            <person name="Sideli G.M."/>
            <person name="Gradziel T.M."/>
            <person name="Fresnedo-Ramirez J."/>
        </authorList>
    </citation>
    <scope>NUCLEOTIDE SEQUENCE [LARGE SCALE GENOMIC DNA]</scope>
    <source>
        <strain evidence="2">Clone GOH B32 T37-40</strain>
    </source>
</reference>
<gene>
    <name evidence="2" type="ORF">L3X38_011741</name>
</gene>
<dbReference type="Proteomes" id="UP001054821">
    <property type="component" value="Chromosome 2"/>
</dbReference>
<protein>
    <recommendedName>
        <fullName evidence="1">Tf2-1-like SH3-like domain-containing protein</fullName>
    </recommendedName>
</protein>
<dbReference type="PANTHER" id="PTHR46148:SF57">
    <property type="entry name" value="OS12G0499874 PROTEIN"/>
    <property type="match status" value="1"/>
</dbReference>
<sequence length="105" mass="12719">MIREKLKTVQDRQKSYVDNKSKDLEFAVGDWVFLKLSLWNGVMWFGKHGKLSSRYIESYEIMECIKLVALPYLQNYLEFMMYSIYPRYISMCPILPIFWINNQWS</sequence>
<dbReference type="InterPro" id="IPR056924">
    <property type="entry name" value="SH3_Tf2-1"/>
</dbReference>
<feature type="domain" description="Tf2-1-like SH3-like" evidence="1">
    <location>
        <begin position="29"/>
        <end position="69"/>
    </location>
</feature>
<keyword evidence="3" id="KW-1185">Reference proteome</keyword>
<comment type="caution">
    <text evidence="2">The sequence shown here is derived from an EMBL/GenBank/DDBJ whole genome shotgun (WGS) entry which is preliminary data.</text>
</comment>